<dbReference type="PANTHER" id="PTHR18919:SF107">
    <property type="entry name" value="ACETYL-COA ACETYLTRANSFERASE, CYTOSOLIC"/>
    <property type="match status" value="1"/>
</dbReference>
<dbReference type="InterPro" id="IPR002155">
    <property type="entry name" value="Thiolase"/>
</dbReference>
<dbReference type="PIRSF" id="PIRSF000429">
    <property type="entry name" value="Ac-CoA_Ac_transf"/>
    <property type="match status" value="1"/>
</dbReference>
<reference evidence="8 9" key="1">
    <citation type="journal article" date="2012" name="BMC Genomics">
        <title>Comparative genomics of the classical Bordetella subspecies: the evolution and exchange of virulence-associated diversity amongst closely related pathogens.</title>
        <authorList>
            <person name="Park J."/>
            <person name="Zhang Y."/>
            <person name="Buboltz A.M."/>
            <person name="Zhang X."/>
            <person name="Schuster S.C."/>
            <person name="Ahuja U."/>
            <person name="Liu M."/>
            <person name="Miller J.F."/>
            <person name="Sebaihia M."/>
            <person name="Bentley S.D."/>
            <person name="Parkhill J."/>
            <person name="Harvill E.T."/>
        </authorList>
    </citation>
    <scope>NUCLEOTIDE SEQUENCE [LARGE SCALE GENOMIC DNA]</scope>
    <source>
        <strain evidence="8 9">253</strain>
    </source>
</reference>
<feature type="active site" description="Proton acceptor" evidence="4">
    <location>
        <position position="357"/>
    </location>
</feature>
<sequence length="401" mass="41286">MKTGGIDIMNEVVVVAAARTAIGDFGGGLKDVAPCDLGATVIREALARAGVAGPEVGHVAVGHVINTEPRDMYLSRVAAINAGIGKETPAFNVNRLCGSGLQAIVSAAQTIMLGDTEIAVGAGAESMSRAPYIAPAQRWGARMGDSAMVDMMTGALSDPFGRMHMGVTAENVAARYSISRVDQDALAVESHRRAAAAIDAGRFRDQIVPVTLKTRKGETVFDTDEHVRRDITIEGMAALRPVFQKENGTVTAGNASGLNDGAGAVVLMSAAAAAQRGIAPMARLVAYAHAGVDPEIMGIGPVPATQAALKRAGLTVDQLDVIEANEAFAAQACAVTRQLELDPAKVNPNGSGISLGHPIGATGAIITVKALYELQRVGGRYALVTMCIGGGQGIAAIFERV</sequence>
<evidence type="ECO:0000256" key="3">
    <source>
        <dbReference type="ARBA" id="ARBA00023315"/>
    </source>
</evidence>
<name>A0A0C6P113_BORBO</name>
<dbReference type="NCBIfam" id="TIGR01930">
    <property type="entry name" value="AcCoA-C-Actrans"/>
    <property type="match status" value="1"/>
</dbReference>
<comment type="similarity">
    <text evidence="1 5">Belongs to the thiolase-like superfamily. Thiolase family.</text>
</comment>
<dbReference type="PANTHER" id="PTHR18919">
    <property type="entry name" value="ACETYL-COA C-ACYLTRANSFERASE"/>
    <property type="match status" value="1"/>
</dbReference>
<gene>
    <name evidence="8" type="ORF">BN112_1167</name>
</gene>
<dbReference type="InterPro" id="IPR016039">
    <property type="entry name" value="Thiolase-like"/>
</dbReference>
<feature type="active site" description="Acyl-thioester intermediate" evidence="4">
    <location>
        <position position="97"/>
    </location>
</feature>
<organism evidence="8 9">
    <name type="scientific">Bordetella bronchiseptica 253</name>
    <dbReference type="NCBI Taxonomy" id="568707"/>
    <lineage>
        <taxon>Bacteria</taxon>
        <taxon>Pseudomonadati</taxon>
        <taxon>Pseudomonadota</taxon>
        <taxon>Betaproteobacteria</taxon>
        <taxon>Burkholderiales</taxon>
        <taxon>Alcaligenaceae</taxon>
        <taxon>Bordetella</taxon>
    </lineage>
</organism>
<evidence type="ECO:0000313" key="8">
    <source>
        <dbReference type="EMBL" id="CCJ53085.1"/>
    </source>
</evidence>
<evidence type="ECO:0000256" key="2">
    <source>
        <dbReference type="ARBA" id="ARBA00022679"/>
    </source>
</evidence>
<dbReference type="AlphaFoldDB" id="A0A0C6P113"/>
<keyword evidence="3 5" id="KW-0012">Acyltransferase</keyword>
<dbReference type="GO" id="GO:0044281">
    <property type="term" value="P:small molecule metabolic process"/>
    <property type="evidence" value="ECO:0007669"/>
    <property type="project" value="UniProtKB-ARBA"/>
</dbReference>
<accession>A0A0C6P113</accession>
<protein>
    <submittedName>
        <fullName evidence="8">Putative thiolase</fullName>
    </submittedName>
</protein>
<dbReference type="EMBL" id="HE965806">
    <property type="protein sequence ID" value="CCJ53085.1"/>
    <property type="molecule type" value="Genomic_DNA"/>
</dbReference>
<dbReference type="Proteomes" id="UP000007564">
    <property type="component" value="Chromosome"/>
</dbReference>
<evidence type="ECO:0000259" key="7">
    <source>
        <dbReference type="Pfam" id="PF02803"/>
    </source>
</evidence>
<evidence type="ECO:0000256" key="4">
    <source>
        <dbReference type="PIRSR" id="PIRSR000429-1"/>
    </source>
</evidence>
<dbReference type="HOGENOM" id="CLU_031026_0_0_4"/>
<evidence type="ECO:0000256" key="1">
    <source>
        <dbReference type="ARBA" id="ARBA00010982"/>
    </source>
</evidence>
<dbReference type="CDD" id="cd00751">
    <property type="entry name" value="thiolase"/>
    <property type="match status" value="1"/>
</dbReference>
<dbReference type="InterPro" id="IPR020610">
    <property type="entry name" value="Thiolase_AS"/>
</dbReference>
<dbReference type="OrthoDB" id="6139495at2"/>
<evidence type="ECO:0000259" key="6">
    <source>
        <dbReference type="Pfam" id="PF00108"/>
    </source>
</evidence>
<feature type="active site" description="Proton acceptor" evidence="4">
    <location>
        <position position="387"/>
    </location>
</feature>
<keyword evidence="2 5" id="KW-0808">Transferase</keyword>
<dbReference type="Pfam" id="PF00108">
    <property type="entry name" value="Thiolase_N"/>
    <property type="match status" value="1"/>
</dbReference>
<dbReference type="SUPFAM" id="SSF53901">
    <property type="entry name" value="Thiolase-like"/>
    <property type="match status" value="2"/>
</dbReference>
<feature type="domain" description="Thiolase C-terminal" evidence="7">
    <location>
        <begin position="279"/>
        <end position="400"/>
    </location>
</feature>
<evidence type="ECO:0000313" key="9">
    <source>
        <dbReference type="Proteomes" id="UP000007564"/>
    </source>
</evidence>
<dbReference type="InterPro" id="IPR020616">
    <property type="entry name" value="Thiolase_N"/>
</dbReference>
<feature type="domain" description="Thiolase N-terminal" evidence="6">
    <location>
        <begin position="12"/>
        <end position="270"/>
    </location>
</feature>
<dbReference type="PROSITE" id="PS00099">
    <property type="entry name" value="THIOLASE_3"/>
    <property type="match status" value="1"/>
</dbReference>
<dbReference type="KEGG" id="bbh:BN112_1167"/>
<dbReference type="Pfam" id="PF02803">
    <property type="entry name" value="Thiolase_C"/>
    <property type="match status" value="1"/>
</dbReference>
<dbReference type="Gene3D" id="3.40.47.10">
    <property type="match status" value="2"/>
</dbReference>
<dbReference type="InterPro" id="IPR020617">
    <property type="entry name" value="Thiolase_C"/>
</dbReference>
<dbReference type="PROSITE" id="PS00098">
    <property type="entry name" value="THIOLASE_1"/>
    <property type="match status" value="1"/>
</dbReference>
<dbReference type="InterPro" id="IPR020615">
    <property type="entry name" value="Thiolase_acyl_enz_int_AS"/>
</dbReference>
<dbReference type="NCBIfam" id="NF006552">
    <property type="entry name" value="PRK09051.1"/>
    <property type="match status" value="1"/>
</dbReference>
<evidence type="ECO:0000256" key="5">
    <source>
        <dbReference type="RuleBase" id="RU003557"/>
    </source>
</evidence>
<dbReference type="FunFam" id="3.40.47.10:FF:000010">
    <property type="entry name" value="Acetyl-CoA acetyltransferase (Thiolase)"/>
    <property type="match status" value="1"/>
</dbReference>
<dbReference type="InterPro" id="IPR053528">
    <property type="entry name" value="Thiolase-like_BktB"/>
</dbReference>
<proteinExistence type="inferred from homology"/>
<dbReference type="GO" id="GO:0003988">
    <property type="term" value="F:acetyl-CoA C-acyltransferase activity"/>
    <property type="evidence" value="ECO:0007669"/>
    <property type="project" value="UniProtKB-ARBA"/>
</dbReference>
<dbReference type="NCBIfam" id="NF042999">
    <property type="entry name" value="bketothiol_BktB"/>
    <property type="match status" value="1"/>
</dbReference>